<dbReference type="Pfam" id="PF00990">
    <property type="entry name" value="GGDEF"/>
    <property type="match status" value="1"/>
</dbReference>
<feature type="domain" description="EAL" evidence="4">
    <location>
        <begin position="447"/>
        <end position="698"/>
    </location>
</feature>
<dbReference type="PROSITE" id="PS50113">
    <property type="entry name" value="PAC"/>
    <property type="match status" value="1"/>
</dbReference>
<dbReference type="SUPFAM" id="SSF55073">
    <property type="entry name" value="Nucleotide cyclase"/>
    <property type="match status" value="1"/>
</dbReference>
<dbReference type="PANTHER" id="PTHR44757:SF2">
    <property type="entry name" value="BIOFILM ARCHITECTURE MAINTENANCE PROTEIN MBAA"/>
    <property type="match status" value="1"/>
</dbReference>
<evidence type="ECO:0000259" key="5">
    <source>
        <dbReference type="PROSITE" id="PS50887"/>
    </source>
</evidence>
<evidence type="ECO:0000259" key="3">
    <source>
        <dbReference type="PROSITE" id="PS50113"/>
    </source>
</evidence>
<dbReference type="SMART" id="SM00086">
    <property type="entry name" value="PAC"/>
    <property type="match status" value="1"/>
</dbReference>
<dbReference type="Gene3D" id="3.30.70.270">
    <property type="match status" value="1"/>
</dbReference>
<dbReference type="PROSITE" id="PS50887">
    <property type="entry name" value="GGDEF"/>
    <property type="match status" value="1"/>
</dbReference>
<dbReference type="InterPro" id="IPR035919">
    <property type="entry name" value="EAL_sf"/>
</dbReference>
<reference evidence="6 7" key="1">
    <citation type="submission" date="2019-07" db="EMBL/GenBank/DDBJ databases">
        <title>Whole genome shotgun sequence of Cellulomonas aerilata NBRC 106308.</title>
        <authorList>
            <person name="Hosoyama A."/>
            <person name="Uohara A."/>
            <person name="Ohji S."/>
            <person name="Ichikawa N."/>
        </authorList>
    </citation>
    <scope>NUCLEOTIDE SEQUENCE [LARGE SCALE GENOMIC DNA]</scope>
    <source>
        <strain evidence="6 7">NBRC 106308</strain>
    </source>
</reference>
<organism evidence="6 7">
    <name type="scientific">Cellulomonas aerilata</name>
    <dbReference type="NCBI Taxonomy" id="515326"/>
    <lineage>
        <taxon>Bacteria</taxon>
        <taxon>Bacillati</taxon>
        <taxon>Actinomycetota</taxon>
        <taxon>Actinomycetes</taxon>
        <taxon>Micrococcales</taxon>
        <taxon>Cellulomonadaceae</taxon>
        <taxon>Cellulomonas</taxon>
    </lineage>
</organism>
<keyword evidence="7" id="KW-1185">Reference proteome</keyword>
<comment type="caution">
    <text evidence="6">The sequence shown here is derived from an EMBL/GenBank/DDBJ whole genome shotgun (WGS) entry which is preliminary data.</text>
</comment>
<dbReference type="InterPro" id="IPR043128">
    <property type="entry name" value="Rev_trsase/Diguanyl_cyclase"/>
</dbReference>
<gene>
    <name evidence="6" type="ORF">CAE01nite_16240</name>
</gene>
<dbReference type="SUPFAM" id="SSF141868">
    <property type="entry name" value="EAL domain-like"/>
    <property type="match status" value="1"/>
</dbReference>
<dbReference type="SUPFAM" id="SSF55785">
    <property type="entry name" value="PYP-like sensor domain (PAS domain)"/>
    <property type="match status" value="2"/>
</dbReference>
<dbReference type="PROSITE" id="PS50112">
    <property type="entry name" value="PAS"/>
    <property type="match status" value="2"/>
</dbReference>
<dbReference type="Gene3D" id="3.30.450.20">
    <property type="entry name" value="PAS domain"/>
    <property type="match status" value="2"/>
</dbReference>
<feature type="region of interest" description="Disordered" evidence="1">
    <location>
        <begin position="686"/>
        <end position="732"/>
    </location>
</feature>
<dbReference type="Pfam" id="PF00563">
    <property type="entry name" value="EAL"/>
    <property type="match status" value="1"/>
</dbReference>
<dbReference type="InterPro" id="IPR000160">
    <property type="entry name" value="GGDEF_dom"/>
</dbReference>
<dbReference type="CDD" id="cd01948">
    <property type="entry name" value="EAL"/>
    <property type="match status" value="1"/>
</dbReference>
<dbReference type="AlphaFoldDB" id="A0A512DBP2"/>
<dbReference type="PROSITE" id="PS50883">
    <property type="entry name" value="EAL"/>
    <property type="match status" value="1"/>
</dbReference>
<dbReference type="InterPro" id="IPR000014">
    <property type="entry name" value="PAS"/>
</dbReference>
<dbReference type="CDD" id="cd01949">
    <property type="entry name" value="GGDEF"/>
    <property type="match status" value="1"/>
</dbReference>
<dbReference type="SMART" id="SM00091">
    <property type="entry name" value="PAS"/>
    <property type="match status" value="2"/>
</dbReference>
<dbReference type="EMBL" id="BJYY01000012">
    <property type="protein sequence ID" value="GEO33899.1"/>
    <property type="molecule type" value="Genomic_DNA"/>
</dbReference>
<feature type="domain" description="PAS" evidence="2">
    <location>
        <begin position="144"/>
        <end position="214"/>
    </location>
</feature>
<feature type="domain" description="GGDEF" evidence="5">
    <location>
        <begin position="306"/>
        <end position="438"/>
    </location>
</feature>
<dbReference type="RefSeq" id="WP_186816468.1">
    <property type="nucleotide sequence ID" value="NZ_BAAARM010000009.1"/>
</dbReference>
<dbReference type="InterPro" id="IPR035965">
    <property type="entry name" value="PAS-like_dom_sf"/>
</dbReference>
<evidence type="ECO:0000313" key="6">
    <source>
        <dbReference type="EMBL" id="GEO33899.1"/>
    </source>
</evidence>
<evidence type="ECO:0000256" key="1">
    <source>
        <dbReference type="SAM" id="MobiDB-lite"/>
    </source>
</evidence>
<name>A0A512DBP2_9CELL</name>
<dbReference type="InterPro" id="IPR001610">
    <property type="entry name" value="PAC"/>
</dbReference>
<accession>A0A512DBP2</accession>
<dbReference type="Gene3D" id="3.20.20.450">
    <property type="entry name" value="EAL domain"/>
    <property type="match status" value="1"/>
</dbReference>
<evidence type="ECO:0008006" key="8">
    <source>
        <dbReference type="Google" id="ProtNLM"/>
    </source>
</evidence>
<evidence type="ECO:0000259" key="2">
    <source>
        <dbReference type="PROSITE" id="PS50112"/>
    </source>
</evidence>
<dbReference type="SMART" id="SM00267">
    <property type="entry name" value="GGDEF"/>
    <property type="match status" value="1"/>
</dbReference>
<dbReference type="CDD" id="cd00130">
    <property type="entry name" value="PAS"/>
    <property type="match status" value="2"/>
</dbReference>
<evidence type="ECO:0000259" key="4">
    <source>
        <dbReference type="PROSITE" id="PS50883"/>
    </source>
</evidence>
<dbReference type="Proteomes" id="UP000321181">
    <property type="component" value="Unassembled WGS sequence"/>
</dbReference>
<dbReference type="GO" id="GO:0006355">
    <property type="term" value="P:regulation of DNA-templated transcription"/>
    <property type="evidence" value="ECO:0007669"/>
    <property type="project" value="InterPro"/>
</dbReference>
<dbReference type="Pfam" id="PF00989">
    <property type="entry name" value="PAS"/>
    <property type="match status" value="2"/>
</dbReference>
<dbReference type="InterPro" id="IPR001633">
    <property type="entry name" value="EAL_dom"/>
</dbReference>
<dbReference type="InterPro" id="IPR013767">
    <property type="entry name" value="PAS_fold"/>
</dbReference>
<dbReference type="InterPro" id="IPR000700">
    <property type="entry name" value="PAS-assoc_C"/>
</dbReference>
<protein>
    <recommendedName>
        <fullName evidence="8">GGDEF domain-containing protein</fullName>
    </recommendedName>
</protein>
<dbReference type="SMART" id="SM00052">
    <property type="entry name" value="EAL"/>
    <property type="match status" value="1"/>
</dbReference>
<dbReference type="InterPro" id="IPR029787">
    <property type="entry name" value="Nucleotide_cyclase"/>
</dbReference>
<dbReference type="NCBIfam" id="TIGR00229">
    <property type="entry name" value="sensory_box"/>
    <property type="match status" value="1"/>
</dbReference>
<dbReference type="InterPro" id="IPR052155">
    <property type="entry name" value="Biofilm_reg_signaling"/>
</dbReference>
<feature type="domain" description="PAC" evidence="3">
    <location>
        <begin position="218"/>
        <end position="270"/>
    </location>
</feature>
<dbReference type="PANTHER" id="PTHR44757">
    <property type="entry name" value="DIGUANYLATE CYCLASE DGCP"/>
    <property type="match status" value="1"/>
</dbReference>
<feature type="region of interest" description="Disordered" evidence="1">
    <location>
        <begin position="60"/>
        <end position="80"/>
    </location>
</feature>
<feature type="domain" description="PAS" evidence="2">
    <location>
        <begin position="7"/>
        <end position="51"/>
    </location>
</feature>
<proteinExistence type="predicted"/>
<evidence type="ECO:0000313" key="7">
    <source>
        <dbReference type="Proteomes" id="UP000321181"/>
    </source>
</evidence>
<dbReference type="NCBIfam" id="TIGR00254">
    <property type="entry name" value="GGDEF"/>
    <property type="match status" value="1"/>
</dbReference>
<sequence>MPLGLRTAALTDQVLDTLQEGVVLSDAAGLVADANAAACRILRRTREDLLGVPVTEATASPVDVSGRPVSAREHPAARASVTGRTTAAVLGVARTNKRIWLHVSSSPLPGVDGIPLPRGSRHPVMTTFVDITAQMLQRQSLQSSEERFRRTFQDAPIGMCLLGLDGRFQQVNRALTTMVGWSSDELVATTADALTHPDDLDDARESRRALRAGEVASVQVDQRFRTAGGEPVWTRLTMSLVHARDGEPLHYVGQVEDVSEVRRAHAMLEQRALYDHLTGLANRSLLLDRLTRALADRAMDPATDRGLVAVVYMDLDHFKRINDSLGHDAGDRLLQEVAARMTTSVRPCDTVARLGGDEFVLVLEQITSVSEAGQVLQRVIDEIQQPVVVGEHDVVPSVSAGLTVSDGSRTAEQVLGDADTALYVAKDHGRSRWEVYDESYRQRALHRLSVESELRVAVAREDFELHYQPIVDLRSGALVAYEALVRWRHPERGLLLPAEFIDICEESHLLPVLGRWVLREACGFVARHPEFTGQVFVNVSPRQIGAADLSRVVGDVLEQTGVGAHRLGLEITETGVLQAAGSARADLERLADLGVTLVLDDFGTGYSALSSVLAAPVTGLKLDRSFTARLGDGGAGDRISVAIAALVDSLDSYGVVEGIETEAARTHAVAHGWTHGQGWLFGRPAPEQQIYGTPAPEQQPLGRAPRGQQPLGRAAPEQQLLGAVGADGAPGA</sequence>